<dbReference type="EMBL" id="SAUW01000015">
    <property type="protein sequence ID" value="RWR09217.1"/>
    <property type="molecule type" value="Genomic_DNA"/>
</dbReference>
<feature type="domain" description="Plasmid replication protein C N-terminal" evidence="2">
    <location>
        <begin position="40"/>
        <end position="189"/>
    </location>
</feature>
<evidence type="ECO:0000259" key="2">
    <source>
        <dbReference type="Pfam" id="PF03428"/>
    </source>
</evidence>
<protein>
    <submittedName>
        <fullName evidence="3">Replication protein C</fullName>
    </submittedName>
</protein>
<feature type="compositionally biased region" description="Basic and acidic residues" evidence="1">
    <location>
        <begin position="306"/>
        <end position="316"/>
    </location>
</feature>
<reference evidence="3 4" key="2">
    <citation type="submission" date="2019-01" db="EMBL/GenBank/DDBJ databases">
        <authorList>
            <person name="Li Y."/>
        </authorList>
    </citation>
    <scope>NUCLEOTIDE SEQUENCE [LARGE SCALE GENOMIC DNA]</scope>
    <source>
        <strain evidence="3 4">2D-5</strain>
    </source>
</reference>
<feature type="compositionally biased region" description="Basic and acidic residues" evidence="1">
    <location>
        <begin position="255"/>
        <end position="264"/>
    </location>
</feature>
<feature type="compositionally biased region" description="Polar residues" evidence="1">
    <location>
        <begin position="283"/>
        <end position="305"/>
    </location>
</feature>
<accession>A0A443IRY0</accession>
<comment type="caution">
    <text evidence="3">The sequence shown here is derived from an EMBL/GenBank/DDBJ whole genome shotgun (WGS) entry which is preliminary data.</text>
</comment>
<feature type="region of interest" description="Disordered" evidence="1">
    <location>
        <begin position="279"/>
        <end position="327"/>
    </location>
</feature>
<evidence type="ECO:0000256" key="1">
    <source>
        <dbReference type="SAM" id="MobiDB-lite"/>
    </source>
</evidence>
<name>A0A443IRY0_9RHOB</name>
<evidence type="ECO:0000313" key="3">
    <source>
        <dbReference type="EMBL" id="RWR09217.1"/>
    </source>
</evidence>
<feature type="region of interest" description="Disordered" evidence="1">
    <location>
        <begin position="241"/>
        <end position="264"/>
    </location>
</feature>
<proteinExistence type="predicted"/>
<gene>
    <name evidence="3" type="ORF">D2T33_14590</name>
</gene>
<dbReference type="RefSeq" id="WP_128270248.1">
    <property type="nucleotide sequence ID" value="NZ_SAUW01000015.1"/>
</dbReference>
<dbReference type="InterPro" id="IPR005090">
    <property type="entry name" value="RepC_N"/>
</dbReference>
<dbReference type="AlphaFoldDB" id="A0A443IRY0"/>
<reference evidence="3 4" key="1">
    <citation type="submission" date="2019-01" db="EMBL/GenBank/DDBJ databases">
        <title>Sinorhodobacter populi sp. nov. isolated from the symptomatic bark tissue of Populus euramericana canker.</title>
        <authorList>
            <person name="Xu G."/>
        </authorList>
    </citation>
    <scope>NUCLEOTIDE SEQUENCE [LARGE SCALE GENOMIC DNA]</scope>
    <source>
        <strain evidence="3 4">2D-5</strain>
    </source>
</reference>
<sequence length="405" mass="43791">MKHITSTVLAAGARKICANSGEFSLSGMGSITHQPGFRPVSRRTIMSAVNTCSRDLGIRQGAVVVLDALLSCLPCQGPDGNELPVSPATLLTVYASNETLCFRAKGLTDRQLRRHIETLEKAGLLVRRDSTNGKRFPIMKGGKAIGAFGLDLSPLFARADDLLVLALQRREQAAELRGVRAQILRLRAACLELHLDATTATFVDGLRNLVRRATLTLVEAHAALARLTTVISQATSMAITPSEPATVAHTTNPHPEADDLHQEPDLPSNAAIILPTELEPNEPVTTGSTELSASVTDKTPASDGQNVRHIEPESDTKKRKTSREHQPRWADLTEVSAFYPEPGCPQDTAAIAFEFGKMLRISQALLASAAAKLGLWELLRIEDQIARKVETIHCPDAYLQSILTA</sequence>
<organism evidence="3 4">
    <name type="scientific">Paenirhodobacter populi</name>
    <dbReference type="NCBI Taxonomy" id="2306993"/>
    <lineage>
        <taxon>Bacteria</taxon>
        <taxon>Pseudomonadati</taxon>
        <taxon>Pseudomonadota</taxon>
        <taxon>Alphaproteobacteria</taxon>
        <taxon>Rhodobacterales</taxon>
        <taxon>Rhodobacter group</taxon>
        <taxon>Paenirhodobacter</taxon>
    </lineage>
</organism>
<evidence type="ECO:0000313" key="4">
    <source>
        <dbReference type="Proteomes" id="UP000285710"/>
    </source>
</evidence>
<dbReference type="Pfam" id="PF03428">
    <property type="entry name" value="RP-C"/>
    <property type="match status" value="1"/>
</dbReference>
<dbReference type="Proteomes" id="UP000285710">
    <property type="component" value="Unassembled WGS sequence"/>
</dbReference>
<keyword evidence="4" id="KW-1185">Reference proteome</keyword>